<feature type="compositionally biased region" description="Basic and acidic residues" evidence="1">
    <location>
        <begin position="196"/>
        <end position="206"/>
    </location>
</feature>
<sequence>MRQRARGGRGARSRRPAKRRAERGGGRPPPPRCGRCSATHSPRSPTSCCWPSPPEPATQPQGVLQRLVRRLTRVWVRCDEAQALAKLTEELSRRHYRWRYLHPRMLAVECGGEERMRVWAVRAAVAGGAGGAGGGEARVVLEFRRSRGCGLQFKRRFVELRAALQPLAAPPPPCAHSAELDVPLDAPLDTPLDTPLDAHLEPMDQT</sequence>
<protein>
    <submittedName>
        <fullName evidence="2">Uncharacterized protein</fullName>
    </submittedName>
</protein>
<reference evidence="2" key="1">
    <citation type="submission" date="2022-03" db="EMBL/GenBank/DDBJ databases">
        <authorList>
            <person name="Martin H S."/>
        </authorList>
    </citation>
    <scope>NUCLEOTIDE SEQUENCE</scope>
</reference>
<accession>A0ABN8J827</accession>
<feature type="region of interest" description="Disordered" evidence="1">
    <location>
        <begin position="1"/>
        <end position="38"/>
    </location>
</feature>
<name>A0ABN8J827_9NEOP</name>
<dbReference type="EMBL" id="OW152821">
    <property type="protein sequence ID" value="CAH2075815.1"/>
    <property type="molecule type" value="Genomic_DNA"/>
</dbReference>
<proteinExistence type="predicted"/>
<feature type="region of interest" description="Disordered" evidence="1">
    <location>
        <begin position="185"/>
        <end position="206"/>
    </location>
</feature>
<evidence type="ECO:0000313" key="2">
    <source>
        <dbReference type="EMBL" id="CAH2075815.1"/>
    </source>
</evidence>
<gene>
    <name evidence="2" type="ORF">IPOD504_LOCUS17008</name>
</gene>
<feature type="non-terminal residue" evidence="2">
    <location>
        <position position="206"/>
    </location>
</feature>
<evidence type="ECO:0000313" key="3">
    <source>
        <dbReference type="Proteomes" id="UP000837857"/>
    </source>
</evidence>
<organism evidence="2 3">
    <name type="scientific">Iphiclides podalirius</name>
    <name type="common">scarce swallowtail</name>
    <dbReference type="NCBI Taxonomy" id="110791"/>
    <lineage>
        <taxon>Eukaryota</taxon>
        <taxon>Metazoa</taxon>
        <taxon>Ecdysozoa</taxon>
        <taxon>Arthropoda</taxon>
        <taxon>Hexapoda</taxon>
        <taxon>Insecta</taxon>
        <taxon>Pterygota</taxon>
        <taxon>Neoptera</taxon>
        <taxon>Endopterygota</taxon>
        <taxon>Lepidoptera</taxon>
        <taxon>Glossata</taxon>
        <taxon>Ditrysia</taxon>
        <taxon>Papilionoidea</taxon>
        <taxon>Papilionidae</taxon>
        <taxon>Papilioninae</taxon>
        <taxon>Iphiclides</taxon>
    </lineage>
</organism>
<evidence type="ECO:0000256" key="1">
    <source>
        <dbReference type="SAM" id="MobiDB-lite"/>
    </source>
</evidence>
<keyword evidence="3" id="KW-1185">Reference proteome</keyword>
<dbReference type="Proteomes" id="UP000837857">
    <property type="component" value="Chromosome 9"/>
</dbReference>
<feature type="compositionally biased region" description="Basic residues" evidence="1">
    <location>
        <begin position="1"/>
        <end position="21"/>
    </location>
</feature>